<dbReference type="AlphaFoldDB" id="A0A919A3F6"/>
<accession>A0A919A3F6</accession>
<feature type="region of interest" description="Disordered" evidence="1">
    <location>
        <begin position="1"/>
        <end position="30"/>
    </location>
</feature>
<protein>
    <submittedName>
        <fullName evidence="2">Uncharacterized protein</fullName>
    </submittedName>
</protein>
<comment type="caution">
    <text evidence="2">The sequence shown here is derived from an EMBL/GenBank/DDBJ whole genome shotgun (WGS) entry which is preliminary data.</text>
</comment>
<reference evidence="2" key="2">
    <citation type="submission" date="2020-09" db="EMBL/GenBank/DDBJ databases">
        <authorList>
            <person name="Sun Q."/>
            <person name="Ohkuma M."/>
        </authorList>
    </citation>
    <scope>NUCLEOTIDE SEQUENCE</scope>
    <source>
        <strain evidence="2">JCM 4477</strain>
    </source>
</reference>
<name>A0A919A3F6_9ACTN</name>
<sequence length="66" mass="7307">MAAKAEHVGPLAQVQVDESEEASTGPRKEFPAAAGVADLAYKLERALEWIEELEERVERLEGRDVD</sequence>
<gene>
    <name evidence="2" type="ORF">GCM10018772_02700</name>
</gene>
<dbReference type="EMBL" id="BNBI01000001">
    <property type="protein sequence ID" value="GHE83678.1"/>
    <property type="molecule type" value="Genomic_DNA"/>
</dbReference>
<evidence type="ECO:0000256" key="1">
    <source>
        <dbReference type="SAM" id="MobiDB-lite"/>
    </source>
</evidence>
<evidence type="ECO:0000313" key="2">
    <source>
        <dbReference type="EMBL" id="GHE83678.1"/>
    </source>
</evidence>
<dbReference type="Proteomes" id="UP000630718">
    <property type="component" value="Unassembled WGS sequence"/>
</dbReference>
<evidence type="ECO:0000313" key="3">
    <source>
        <dbReference type="Proteomes" id="UP000630718"/>
    </source>
</evidence>
<proteinExistence type="predicted"/>
<keyword evidence="3" id="KW-1185">Reference proteome</keyword>
<reference evidence="2" key="1">
    <citation type="journal article" date="2014" name="Int. J. Syst. Evol. Microbiol.">
        <title>Complete genome sequence of Corynebacterium casei LMG S-19264T (=DSM 44701T), isolated from a smear-ripened cheese.</title>
        <authorList>
            <consortium name="US DOE Joint Genome Institute (JGI-PGF)"/>
            <person name="Walter F."/>
            <person name="Albersmeier A."/>
            <person name="Kalinowski J."/>
            <person name="Ruckert C."/>
        </authorList>
    </citation>
    <scope>NUCLEOTIDE SEQUENCE</scope>
    <source>
        <strain evidence="2">JCM 4477</strain>
    </source>
</reference>
<organism evidence="2 3">
    <name type="scientific">Streptomyces fumanus</name>
    <dbReference type="NCBI Taxonomy" id="67302"/>
    <lineage>
        <taxon>Bacteria</taxon>
        <taxon>Bacillati</taxon>
        <taxon>Actinomycetota</taxon>
        <taxon>Actinomycetes</taxon>
        <taxon>Kitasatosporales</taxon>
        <taxon>Streptomycetaceae</taxon>
        <taxon>Streptomyces</taxon>
    </lineage>
</organism>